<feature type="compositionally biased region" description="Acidic residues" evidence="1">
    <location>
        <begin position="216"/>
        <end position="226"/>
    </location>
</feature>
<evidence type="ECO:0000313" key="2">
    <source>
        <dbReference type="EMBL" id="ESA10359.1"/>
    </source>
</evidence>
<feature type="region of interest" description="Disordered" evidence="1">
    <location>
        <begin position="122"/>
        <end position="228"/>
    </location>
</feature>
<sequence>MKTLFFSECSDWNLINFLKFRQMEDNWSADKQKEHGTYTKTLGKIAGSESSEYRSMAVSALKIFPEILNTRAVNDFWQDVEKLNRRNKINNSKEKYLDHLEESTYEVLDDTRSYVVADVKAETGKRKSARSEIPTRYDRNKSSEGQNIVIESGHDEQKQTKRVRFHEEKPPSKKKSKSGKRSDTLLDGTKITKPSPINYAEGDETDDGIPSNEANDYSDDDEEALPPEDSLSFALSNSKVWTLPSGKNVGDIYSEKISENARTVKNKKRLTAVEKAILRYGASRIIDLSAHMKKWFCENDKKFIKKDYESMLRVPEMTDEESSFVLKVEDMVYKGHVSQAYKYCTEIHSSSIEDSYLYKISKIYGDFIYKSKDQEDILDFTTKSAHTELDVILKACAYIVEGLNKSLTIYPRWLV</sequence>
<reference evidence="2" key="1">
    <citation type="submission" date="2013-07" db="EMBL/GenBank/DDBJ databases">
        <title>The genome of an arbuscular mycorrhizal fungus provides insights into the evolution of the oldest plant symbiosis.</title>
        <authorList>
            <consortium name="DOE Joint Genome Institute"/>
            <person name="Tisserant E."/>
            <person name="Malbreil M."/>
            <person name="Kuo A."/>
            <person name="Kohler A."/>
            <person name="Symeonidi A."/>
            <person name="Balestrini R."/>
            <person name="Charron P."/>
            <person name="Duensing N."/>
            <person name="Frei-dit-Frey N."/>
            <person name="Gianinazzi-Pearson V."/>
            <person name="Gilbert B."/>
            <person name="Handa Y."/>
            <person name="Hijri M."/>
            <person name="Kaul R."/>
            <person name="Kawaguchi M."/>
            <person name="Krajinski F."/>
            <person name="Lammers P."/>
            <person name="Lapierre D."/>
            <person name="Masclaux F.G."/>
            <person name="Murat C."/>
            <person name="Morin E."/>
            <person name="Ndikumana S."/>
            <person name="Pagni M."/>
            <person name="Petitpierre D."/>
            <person name="Requena N."/>
            <person name="Rosikiewicz P."/>
            <person name="Riley R."/>
            <person name="Saito K."/>
            <person name="San Clemente H."/>
            <person name="Shapiro H."/>
            <person name="van Tuinen D."/>
            <person name="Becard G."/>
            <person name="Bonfante P."/>
            <person name="Paszkowski U."/>
            <person name="Shachar-Hill Y."/>
            <person name="Young J.P."/>
            <person name="Sanders I.R."/>
            <person name="Henrissat B."/>
            <person name="Rensing S.A."/>
            <person name="Grigoriev I.V."/>
            <person name="Corradi N."/>
            <person name="Roux C."/>
            <person name="Martin F."/>
        </authorList>
    </citation>
    <scope>NUCLEOTIDE SEQUENCE</scope>
    <source>
        <strain evidence="2">DAOM 197198</strain>
    </source>
</reference>
<dbReference type="EMBL" id="KI287191">
    <property type="protein sequence ID" value="ESA10359.1"/>
    <property type="molecule type" value="Genomic_DNA"/>
</dbReference>
<accession>U9TQ98</accession>
<dbReference type="AlphaFoldDB" id="U9TQ98"/>
<feature type="compositionally biased region" description="Basic and acidic residues" evidence="1">
    <location>
        <begin position="122"/>
        <end position="142"/>
    </location>
</feature>
<dbReference type="HOGENOM" id="CLU_662475_0_0_1"/>
<gene>
    <name evidence="2" type="ORF">GLOINDRAFT_197421</name>
</gene>
<name>U9TQ98_RHIID</name>
<dbReference type="VEuPathDB" id="FungiDB:RhiirFUN_005553"/>
<proteinExistence type="predicted"/>
<feature type="compositionally biased region" description="Basic and acidic residues" evidence="1">
    <location>
        <begin position="152"/>
        <end position="171"/>
    </location>
</feature>
<organism evidence="2">
    <name type="scientific">Rhizophagus irregularis (strain DAOM 181602 / DAOM 197198 / MUCL 43194)</name>
    <name type="common">Arbuscular mycorrhizal fungus</name>
    <name type="synonym">Glomus intraradices</name>
    <dbReference type="NCBI Taxonomy" id="747089"/>
    <lineage>
        <taxon>Eukaryota</taxon>
        <taxon>Fungi</taxon>
        <taxon>Fungi incertae sedis</taxon>
        <taxon>Mucoromycota</taxon>
        <taxon>Glomeromycotina</taxon>
        <taxon>Glomeromycetes</taxon>
        <taxon>Glomerales</taxon>
        <taxon>Glomeraceae</taxon>
        <taxon>Rhizophagus</taxon>
    </lineage>
</organism>
<evidence type="ECO:0000256" key="1">
    <source>
        <dbReference type="SAM" id="MobiDB-lite"/>
    </source>
</evidence>
<protein>
    <submittedName>
        <fullName evidence="2">Uncharacterized protein</fullName>
    </submittedName>
</protein>